<accession>A0A510VC45</accession>
<dbReference type="RefSeq" id="WP_146929510.1">
    <property type="nucleotide sequence ID" value="NZ_BJUB01000011.1"/>
</dbReference>
<dbReference type="InterPro" id="IPR024020">
    <property type="entry name" value="Anit_sigma_mycothiol_RsrA"/>
</dbReference>
<proteinExistence type="predicted"/>
<sequence length="99" mass="10858">MSDPYESAEAADSAVVTGTCGNNCQDALDRLWEYLDAELGALDAATVRTHLAECEGCLEEYDVDVVVKTIVKRGCQEAAPDGLRLRIHEQLTVMRVTRD</sequence>
<evidence type="ECO:0000313" key="2">
    <source>
        <dbReference type="EMBL" id="GEK22830.1"/>
    </source>
</evidence>
<dbReference type="EMBL" id="BJUB01000011">
    <property type="protein sequence ID" value="GEK22830.1"/>
    <property type="molecule type" value="Genomic_DNA"/>
</dbReference>
<dbReference type="Pfam" id="PF13490">
    <property type="entry name" value="zf-HC2"/>
    <property type="match status" value="1"/>
</dbReference>
<dbReference type="InterPro" id="IPR027383">
    <property type="entry name" value="Znf_put"/>
</dbReference>
<protein>
    <recommendedName>
        <fullName evidence="1">Putative zinc-finger domain-containing protein</fullName>
    </recommendedName>
</protein>
<organism evidence="2 3">
    <name type="scientific">Cellulomonas xylanilytica</name>
    <dbReference type="NCBI Taxonomy" id="233583"/>
    <lineage>
        <taxon>Bacteria</taxon>
        <taxon>Bacillati</taxon>
        <taxon>Actinomycetota</taxon>
        <taxon>Actinomycetes</taxon>
        <taxon>Micrococcales</taxon>
        <taxon>Cellulomonadaceae</taxon>
        <taxon>Cellulomonas</taxon>
    </lineage>
</organism>
<dbReference type="OrthoDB" id="3267840at2"/>
<evidence type="ECO:0000313" key="3">
    <source>
        <dbReference type="Proteomes" id="UP000321118"/>
    </source>
</evidence>
<reference evidence="2 3" key="1">
    <citation type="submission" date="2019-07" db="EMBL/GenBank/DDBJ databases">
        <title>Whole genome shotgun sequence of Cellulomonas xylanilytica NBRC 101102.</title>
        <authorList>
            <person name="Hosoyama A."/>
            <person name="Uohara A."/>
            <person name="Ohji S."/>
            <person name="Ichikawa N."/>
        </authorList>
    </citation>
    <scope>NUCLEOTIDE SEQUENCE [LARGE SCALE GENOMIC DNA]</scope>
    <source>
        <strain evidence="2 3">NBRC 101102</strain>
    </source>
</reference>
<name>A0A510VC45_9CELL</name>
<evidence type="ECO:0000259" key="1">
    <source>
        <dbReference type="Pfam" id="PF13490"/>
    </source>
</evidence>
<comment type="caution">
    <text evidence="2">The sequence shown here is derived from an EMBL/GenBank/DDBJ whole genome shotgun (WGS) entry which is preliminary data.</text>
</comment>
<feature type="domain" description="Putative zinc-finger" evidence="1">
    <location>
        <begin position="24"/>
        <end position="57"/>
    </location>
</feature>
<gene>
    <name evidence="2" type="ORF">CXY01_33500</name>
</gene>
<dbReference type="Proteomes" id="UP000321118">
    <property type="component" value="Unassembled WGS sequence"/>
</dbReference>
<dbReference type="AlphaFoldDB" id="A0A510VC45"/>
<keyword evidence="3" id="KW-1185">Reference proteome</keyword>
<dbReference type="NCBIfam" id="TIGR03988">
    <property type="entry name" value="antisig_RsrA"/>
    <property type="match status" value="1"/>
</dbReference>